<organism evidence="1 2">
    <name type="scientific">Solihabitans fulvus</name>
    <dbReference type="NCBI Taxonomy" id="1892852"/>
    <lineage>
        <taxon>Bacteria</taxon>
        <taxon>Bacillati</taxon>
        <taxon>Actinomycetota</taxon>
        <taxon>Actinomycetes</taxon>
        <taxon>Pseudonocardiales</taxon>
        <taxon>Pseudonocardiaceae</taxon>
        <taxon>Solihabitans</taxon>
    </lineage>
</organism>
<comment type="caution">
    <text evidence="1">The sequence shown here is derived from an EMBL/GenBank/DDBJ whole genome shotgun (WGS) entry which is preliminary data.</text>
</comment>
<dbReference type="OrthoDB" id="3381577at2"/>
<sequence>MVRTVTGAQTTKFYRCPGCDHEIRPGVAHVVTWPAADYGSVEDRRHWHSACWTNRGHRGPTSKRW</sequence>
<reference evidence="1 2" key="2">
    <citation type="submission" date="2019-09" db="EMBL/GenBank/DDBJ databases">
        <authorList>
            <person name="Jin C."/>
        </authorList>
    </citation>
    <scope>NUCLEOTIDE SEQUENCE [LARGE SCALE GENOMIC DNA]</scope>
    <source>
        <strain evidence="1 2">AN110305</strain>
    </source>
</reference>
<protein>
    <recommendedName>
        <fullName evidence="3">ATP/GTP-binding protein</fullName>
    </recommendedName>
</protein>
<evidence type="ECO:0008006" key="3">
    <source>
        <dbReference type="Google" id="ProtNLM"/>
    </source>
</evidence>
<gene>
    <name evidence="1" type="ORF">F0L68_21220</name>
</gene>
<dbReference type="AlphaFoldDB" id="A0A5B2X8G9"/>
<name>A0A5B2X8G9_9PSEU</name>
<dbReference type="EMBL" id="VUOB01000038">
    <property type="protein sequence ID" value="KAA2259574.1"/>
    <property type="molecule type" value="Genomic_DNA"/>
</dbReference>
<dbReference type="Proteomes" id="UP000323454">
    <property type="component" value="Unassembled WGS sequence"/>
</dbReference>
<evidence type="ECO:0000313" key="1">
    <source>
        <dbReference type="EMBL" id="KAA2259574.1"/>
    </source>
</evidence>
<accession>A0A5B2X8G9</accession>
<proteinExistence type="predicted"/>
<reference evidence="1 2" key="1">
    <citation type="submission" date="2019-09" db="EMBL/GenBank/DDBJ databases">
        <title>Goodfellowia gen. nov., a new genus of the Pseudonocardineae related to Actinoalloteichus, containing Goodfellowia coeruleoviolacea gen. nov., comb. nov. gen. nov., comb. nov.</title>
        <authorList>
            <person name="Labeda D."/>
        </authorList>
    </citation>
    <scope>NUCLEOTIDE SEQUENCE [LARGE SCALE GENOMIC DNA]</scope>
    <source>
        <strain evidence="1 2">AN110305</strain>
    </source>
</reference>
<keyword evidence="2" id="KW-1185">Reference proteome</keyword>
<evidence type="ECO:0000313" key="2">
    <source>
        <dbReference type="Proteomes" id="UP000323454"/>
    </source>
</evidence>